<dbReference type="RefSeq" id="WP_006231362.1">
    <property type="nucleotide sequence ID" value="NZ_CH724135.1"/>
</dbReference>
<keyword evidence="1" id="KW-0732">Signal</keyword>
<comment type="caution">
    <text evidence="2">The sequence shown here is derived from an EMBL/GenBank/DDBJ whole genome shotgun (WGS) entry which is preliminary data.</text>
</comment>
<dbReference type="Gene3D" id="3.60.21.10">
    <property type="match status" value="1"/>
</dbReference>
<dbReference type="InterPro" id="IPR029052">
    <property type="entry name" value="Metallo-depent_PP-like"/>
</dbReference>
<organism evidence="2 3">
    <name type="scientific">Photobacterium profundum 3TCK</name>
    <dbReference type="NCBI Taxonomy" id="314280"/>
    <lineage>
        <taxon>Bacteria</taxon>
        <taxon>Pseudomonadati</taxon>
        <taxon>Pseudomonadota</taxon>
        <taxon>Gammaproteobacteria</taxon>
        <taxon>Vibrionales</taxon>
        <taxon>Vibrionaceae</taxon>
        <taxon>Photobacterium</taxon>
    </lineage>
</organism>
<protein>
    <recommendedName>
        <fullName evidence="4">Lipoprotein</fullName>
    </recommendedName>
</protein>
<proteinExistence type="predicted"/>
<sequence>MKKLTFGLITMAVIALSACAPQNHHQPVSVTISFLTQVPSLPSLKSKNDNFYSSDEKQAEKIETWLSKQIQNAEKVADNNNADFIAFYSDQDIKKTKLAPNFSYITALVLTPESIKKYGNTLAKTKPILASNIDFGLSQSGNNIYAYNPNKTRADTYTQSFNGEDIAYLSLINQSKIVGAEPDSKDLAIIRHTVDRLQINGINKIILISQFSETATRQLTSTIRGLDVIVAHGEKNNANIDKSTCIATFTSVSPLFQTLDVTFSADGKITQCTF</sequence>
<evidence type="ECO:0008006" key="4">
    <source>
        <dbReference type="Google" id="ProtNLM"/>
    </source>
</evidence>
<dbReference type="OrthoDB" id="5814948at2"/>
<evidence type="ECO:0000313" key="3">
    <source>
        <dbReference type="Proteomes" id="UP000003789"/>
    </source>
</evidence>
<name>Q1YWN8_9GAMM</name>
<feature type="chain" id="PRO_5004198301" description="Lipoprotein" evidence="1">
    <location>
        <begin position="26"/>
        <end position="274"/>
    </location>
</feature>
<dbReference type="HOGENOM" id="CLU_1026189_0_0_6"/>
<dbReference type="PROSITE" id="PS51257">
    <property type="entry name" value="PROKAR_LIPOPROTEIN"/>
    <property type="match status" value="1"/>
</dbReference>
<dbReference type="Proteomes" id="UP000003789">
    <property type="component" value="Unassembled WGS sequence"/>
</dbReference>
<evidence type="ECO:0000313" key="2">
    <source>
        <dbReference type="EMBL" id="EAS40683.1"/>
    </source>
</evidence>
<accession>Q1YWN8</accession>
<dbReference type="AlphaFoldDB" id="Q1YWN8"/>
<feature type="signal peptide" evidence="1">
    <location>
        <begin position="1"/>
        <end position="25"/>
    </location>
</feature>
<reference evidence="2 3" key="1">
    <citation type="submission" date="2006-03" db="EMBL/GenBank/DDBJ databases">
        <authorList>
            <person name="Bartlett D.H."/>
            <person name="Valle G."/>
            <person name="Lauro F.M."/>
            <person name="Vezzi A."/>
            <person name="Simonato F."/>
            <person name="Eloe E."/>
            <person name="Vitulo N."/>
            <person name="Stratton T.K."/>
            <person name="D'angelo M."/>
            <person name="Ferriera S."/>
            <person name="Johnson J."/>
            <person name="Kravitz S."/>
            <person name="Beeson K."/>
            <person name="Sutton G."/>
            <person name="Rogers Y."/>
            <person name="Friedman R."/>
            <person name="Frazier M."/>
            <person name="Venter J.C."/>
        </authorList>
    </citation>
    <scope>NUCLEOTIDE SEQUENCE [LARGE SCALE GENOMIC DNA]</scope>
    <source>
        <strain evidence="2 3">3TCK</strain>
    </source>
</reference>
<evidence type="ECO:0000256" key="1">
    <source>
        <dbReference type="SAM" id="SignalP"/>
    </source>
</evidence>
<gene>
    <name evidence="2" type="ORF">P3TCK_17279</name>
</gene>
<dbReference type="EMBL" id="AAPH01000050">
    <property type="protein sequence ID" value="EAS40683.1"/>
    <property type="molecule type" value="Genomic_DNA"/>
</dbReference>